<name>A0A0X3PLB4_SCHSO</name>
<evidence type="ECO:0000256" key="1">
    <source>
        <dbReference type="SAM" id="MobiDB-lite"/>
    </source>
</evidence>
<keyword evidence="2" id="KW-0472">Membrane</keyword>
<organism evidence="3">
    <name type="scientific">Schistocephalus solidus</name>
    <name type="common">Tapeworm</name>
    <dbReference type="NCBI Taxonomy" id="70667"/>
    <lineage>
        <taxon>Eukaryota</taxon>
        <taxon>Metazoa</taxon>
        <taxon>Spiralia</taxon>
        <taxon>Lophotrochozoa</taxon>
        <taxon>Platyhelminthes</taxon>
        <taxon>Cestoda</taxon>
        <taxon>Eucestoda</taxon>
        <taxon>Diphyllobothriidea</taxon>
        <taxon>Diphyllobothriidae</taxon>
        <taxon>Schistocephalus</taxon>
    </lineage>
</organism>
<protein>
    <submittedName>
        <fullName evidence="3">Uncharacterized protein</fullName>
    </submittedName>
</protein>
<accession>A0A0X3PLB4</accession>
<proteinExistence type="predicted"/>
<sequence>SPFWVFLILKSNSSISITDGSVQARLMLTLRNAFKAASGDENNDAYIVQLTRVEKNVELDHLRVTFFIQKNGVILAASRVVDIFDRLLPQRLTLLMGAEVIVKPTVYDVGANDLTTGYLWIFYAIFGSLSVIPVATCFTLSVFILCIKRREEKFIEKFRVDEEIQTDFPGRRLRFSRNEEDAEEYTRAPMPRLKRYSELSNIVTPKNGELGRTDATELSTINEESGSTDLTMLSETIPEPERDTIADISILRREIKPVKRSLPLLFPEEEVANPPAPKEESVPNGEVLEPRPPKNRSSETIRHITIAHPSRQEAVEVARKVASFGVPTVSKV</sequence>
<dbReference type="AlphaFoldDB" id="A0A0X3PLB4"/>
<gene>
    <name evidence="3" type="ORF">TR139994</name>
</gene>
<feature type="non-terminal residue" evidence="3">
    <location>
        <position position="1"/>
    </location>
</feature>
<feature type="compositionally biased region" description="Basic and acidic residues" evidence="1">
    <location>
        <begin position="288"/>
        <end position="300"/>
    </location>
</feature>
<reference evidence="3" key="1">
    <citation type="submission" date="2016-01" db="EMBL/GenBank/DDBJ databases">
        <title>Reference transcriptome for the parasite Schistocephalus solidus: insights into the molecular evolution of parasitism.</title>
        <authorList>
            <person name="Hebert F.O."/>
            <person name="Grambauer S."/>
            <person name="Barber I."/>
            <person name="Landry C.R."/>
            <person name="Aubin-Horth N."/>
        </authorList>
    </citation>
    <scope>NUCLEOTIDE SEQUENCE</scope>
</reference>
<evidence type="ECO:0000256" key="2">
    <source>
        <dbReference type="SAM" id="Phobius"/>
    </source>
</evidence>
<dbReference type="EMBL" id="GEEE01014123">
    <property type="protein sequence ID" value="JAP49102.1"/>
    <property type="molecule type" value="Transcribed_RNA"/>
</dbReference>
<evidence type="ECO:0000313" key="3">
    <source>
        <dbReference type="EMBL" id="JAP49102.1"/>
    </source>
</evidence>
<feature type="region of interest" description="Disordered" evidence="1">
    <location>
        <begin position="269"/>
        <end position="300"/>
    </location>
</feature>
<keyword evidence="2" id="KW-1133">Transmembrane helix</keyword>
<feature type="transmembrane region" description="Helical" evidence="2">
    <location>
        <begin position="120"/>
        <end position="147"/>
    </location>
</feature>
<keyword evidence="2" id="KW-0812">Transmembrane</keyword>